<reference evidence="1 2" key="1">
    <citation type="journal article" date="2020" name="G3 (Bethesda)">
        <title>CeMbio - The Caenorhabditis elegans Microbiome Resource.</title>
        <authorList>
            <person name="Dirksen P."/>
            <person name="Assie A."/>
            <person name="Zimmermann J."/>
            <person name="Zhang F."/>
            <person name="Tietje A.M."/>
            <person name="Marsh S.A."/>
            <person name="Felix M.A."/>
            <person name="Shapira M."/>
            <person name="Kaleta C."/>
            <person name="Schulenburg H."/>
            <person name="Samuel B."/>
        </authorList>
    </citation>
    <scope>NUCLEOTIDE SEQUENCE [LARGE SCALE GENOMIC DNA]</scope>
    <source>
        <strain evidence="1 2">BIGb0170</strain>
    </source>
</reference>
<dbReference type="Proteomes" id="UP000515450">
    <property type="component" value="Chromosome"/>
</dbReference>
<sequence>MKKILYFLMIGSLGTILGCKKIPDGNLSDIIRYEQQPMEIKQGRPVVTDAINPAGSTKPITIKLVKIYKSETGEDVTSLFLKKYQQRVWKKPYDPKTDTTQALIDAKQVDSMVYPITLNAISGQLEANYNTVNLPLGLYKFDVDVSNVAGTKAFPGIAEFKIVPALAFEVPAVRSTAAIMVGDETKSKSIPSNADHIKVTQLSKQGNKITVRFLDKNGAIFNPKKGEITRRPQSGTAGGYLQTMQDYAVGTVLYDDRIEFTYGVVPFPLVSLGNGFNYYYRIPTKFVHFDDALGILDNTYTCNARFSFQTFESGNYQIDVIVPQVTRRVYN</sequence>
<name>A0A7G5E6R1_9SPHI</name>
<dbReference type="PROSITE" id="PS51257">
    <property type="entry name" value="PROKAR_LIPOPROTEIN"/>
    <property type="match status" value="1"/>
</dbReference>
<accession>A0A7G5E6R1</accession>
<dbReference type="RefSeq" id="WP_182330421.1">
    <property type="nucleotide sequence ID" value="NZ_CP058555.1"/>
</dbReference>
<keyword evidence="2" id="KW-1185">Reference proteome</keyword>
<dbReference type="EMBL" id="CP058555">
    <property type="protein sequence ID" value="QMV69686.1"/>
    <property type="molecule type" value="Genomic_DNA"/>
</dbReference>
<evidence type="ECO:0008006" key="3">
    <source>
        <dbReference type="Google" id="ProtNLM"/>
    </source>
</evidence>
<organism evidence="1 2">
    <name type="scientific">Sphingobacterium paramultivorum</name>
    <dbReference type="NCBI Taxonomy" id="2886510"/>
    <lineage>
        <taxon>Bacteria</taxon>
        <taxon>Pseudomonadati</taxon>
        <taxon>Bacteroidota</taxon>
        <taxon>Sphingobacteriia</taxon>
        <taxon>Sphingobacteriales</taxon>
        <taxon>Sphingobacteriaceae</taxon>
        <taxon>Sphingobacterium</taxon>
    </lineage>
</organism>
<proteinExistence type="predicted"/>
<gene>
    <name evidence="1" type="ORF">HS960_19415</name>
</gene>
<evidence type="ECO:0000313" key="1">
    <source>
        <dbReference type="EMBL" id="QMV69686.1"/>
    </source>
</evidence>
<evidence type="ECO:0000313" key="2">
    <source>
        <dbReference type="Proteomes" id="UP000515450"/>
    </source>
</evidence>
<dbReference type="AlphaFoldDB" id="A0A7G5E6R1"/>
<protein>
    <recommendedName>
        <fullName evidence="3">DUF5007 domain-containing protein</fullName>
    </recommendedName>
</protein>